<sequence length="109" mass="11908">MKENETFKIKGSELDKLDLSTHLAKYIGQTVTIFVTTGGEGGVGFTGVILSVNRCFLRLITRIGPVPKSPLGNECTFKLDSDYKTVFNNLGSITDIPIDKIVAFTHNSI</sequence>
<dbReference type="EMBL" id="JDRY01000087">
    <property type="protein sequence ID" value="KGM96025.1"/>
    <property type="molecule type" value="Genomic_DNA"/>
</dbReference>
<dbReference type="Proteomes" id="UP000030014">
    <property type="component" value="Unassembled WGS sequence"/>
</dbReference>
<gene>
    <name evidence="1" type="ORF">Z955_13540</name>
</gene>
<organism evidence="1 2">
    <name type="scientific">Clostridium botulinum C/D str. DC5</name>
    <dbReference type="NCBI Taxonomy" id="1443128"/>
    <lineage>
        <taxon>Bacteria</taxon>
        <taxon>Bacillati</taxon>
        <taxon>Bacillota</taxon>
        <taxon>Clostridia</taxon>
        <taxon>Eubacteriales</taxon>
        <taxon>Clostridiaceae</taxon>
        <taxon>Clostridium</taxon>
    </lineage>
</organism>
<dbReference type="AlphaFoldDB" id="A0A0A0I8N8"/>
<evidence type="ECO:0000313" key="2">
    <source>
        <dbReference type="Proteomes" id="UP000030014"/>
    </source>
</evidence>
<name>A0A0A0I8N8_CLOBO</name>
<reference evidence="1 2" key="1">
    <citation type="submission" date="2014-01" db="EMBL/GenBank/DDBJ databases">
        <title>Plasmidome dynamics in the species complex Clostridium novyi sensu lato converts strains of independent lineages into distinctly different pathogens.</title>
        <authorList>
            <person name="Skarin H."/>
            <person name="Segerman B."/>
        </authorList>
    </citation>
    <scope>NUCLEOTIDE SEQUENCE [LARGE SCALE GENOMIC DNA]</scope>
    <source>
        <strain evidence="1 2">DC5</strain>
    </source>
</reference>
<accession>A0A0A0I8N8</accession>
<proteinExistence type="predicted"/>
<comment type="caution">
    <text evidence="1">The sequence shown here is derived from an EMBL/GenBank/DDBJ whole genome shotgun (WGS) entry which is preliminary data.</text>
</comment>
<dbReference type="RefSeq" id="WP_039259948.1">
    <property type="nucleotide sequence ID" value="NZ_JDRY01000087.1"/>
</dbReference>
<protein>
    <submittedName>
        <fullName evidence="1">Uncharacterized protein</fullName>
    </submittedName>
</protein>
<evidence type="ECO:0000313" key="1">
    <source>
        <dbReference type="EMBL" id="KGM96025.1"/>
    </source>
</evidence>